<organism evidence="2 3">
    <name type="scientific">Mucilaginibacter frigoritolerans</name>
    <dbReference type="NCBI Taxonomy" id="652788"/>
    <lineage>
        <taxon>Bacteria</taxon>
        <taxon>Pseudomonadati</taxon>
        <taxon>Bacteroidota</taxon>
        <taxon>Sphingobacteriia</taxon>
        <taxon>Sphingobacteriales</taxon>
        <taxon>Sphingobacteriaceae</taxon>
        <taxon>Mucilaginibacter</taxon>
    </lineage>
</organism>
<dbReference type="PANTHER" id="PTHR34585:SF22">
    <property type="entry name" value="HELIX-TURN-HELIX DOMAIN-CONTAINING PROTEIN"/>
    <property type="match status" value="1"/>
</dbReference>
<dbReference type="Pfam" id="PF12728">
    <property type="entry name" value="HTH_17"/>
    <property type="match status" value="1"/>
</dbReference>
<dbReference type="RefSeq" id="WP_144909906.1">
    <property type="nucleotide sequence ID" value="NZ_VLLI01000002.1"/>
</dbReference>
<evidence type="ECO:0000313" key="3">
    <source>
        <dbReference type="Proteomes" id="UP000317010"/>
    </source>
</evidence>
<dbReference type="InterPro" id="IPR009061">
    <property type="entry name" value="DNA-bd_dom_put_sf"/>
</dbReference>
<proteinExistence type="predicted"/>
<dbReference type="SUPFAM" id="SSF46955">
    <property type="entry name" value="Putative DNA-binding domain"/>
    <property type="match status" value="1"/>
</dbReference>
<keyword evidence="3" id="KW-1185">Reference proteome</keyword>
<accession>A0A562UBX8</accession>
<comment type="caution">
    <text evidence="2">The sequence shown here is derived from an EMBL/GenBank/DDBJ whole genome shotgun (WGS) entry which is preliminary data.</text>
</comment>
<dbReference type="EMBL" id="VLLI01000002">
    <property type="protein sequence ID" value="TWJ03304.1"/>
    <property type="molecule type" value="Genomic_DNA"/>
</dbReference>
<dbReference type="AlphaFoldDB" id="A0A562UBX8"/>
<protein>
    <submittedName>
        <fullName evidence="2">Helix-turn-helix protein</fullName>
    </submittedName>
</protein>
<sequence length="88" mass="10080">MTAIELITKEDLKAFKHELLNEFKAILQSGKVEPKQWLKSAEVRKVLKISPGTLQNLRINGKLRFSKIGGMMYYKMEDIQKLLEGGSE</sequence>
<evidence type="ECO:0000259" key="1">
    <source>
        <dbReference type="Pfam" id="PF12728"/>
    </source>
</evidence>
<name>A0A562UBX8_9SPHI</name>
<dbReference type="InterPro" id="IPR041657">
    <property type="entry name" value="HTH_17"/>
</dbReference>
<dbReference type="Proteomes" id="UP000317010">
    <property type="component" value="Unassembled WGS sequence"/>
</dbReference>
<reference evidence="2 3" key="1">
    <citation type="submission" date="2019-07" db="EMBL/GenBank/DDBJ databases">
        <title>Genomic Encyclopedia of Archaeal and Bacterial Type Strains, Phase II (KMG-II): from individual species to whole genera.</title>
        <authorList>
            <person name="Goeker M."/>
        </authorList>
    </citation>
    <scope>NUCLEOTIDE SEQUENCE [LARGE SCALE GENOMIC DNA]</scope>
    <source>
        <strain evidence="2 3">ATCC BAA-1854</strain>
    </source>
</reference>
<feature type="domain" description="Helix-turn-helix" evidence="1">
    <location>
        <begin position="37"/>
        <end position="86"/>
    </location>
</feature>
<evidence type="ECO:0000313" key="2">
    <source>
        <dbReference type="EMBL" id="TWJ03304.1"/>
    </source>
</evidence>
<dbReference type="OrthoDB" id="1524679at2"/>
<dbReference type="PANTHER" id="PTHR34585">
    <property type="match status" value="1"/>
</dbReference>
<gene>
    <name evidence="2" type="ORF">JN11_00842</name>
</gene>